<gene>
    <name evidence="2" type="ORF">GCM10010469_26030</name>
</gene>
<protein>
    <submittedName>
        <fullName evidence="2">Uncharacterized protein</fullName>
    </submittedName>
</protein>
<name>A0ABP6QXQ8_9ACTN</name>
<dbReference type="Proteomes" id="UP001500728">
    <property type="component" value="Unassembled WGS sequence"/>
</dbReference>
<sequence>MGQERSTNGCPPLLKSRGAFQAGAGPIALAPFLPPPPLWKAPAHGAGERPAGGASAPSSPAAAPPGAQATAGAWDGETLCGWGGRLHGFRQRLWSGL</sequence>
<feature type="compositionally biased region" description="Low complexity" evidence="1">
    <location>
        <begin position="40"/>
        <end position="72"/>
    </location>
</feature>
<feature type="region of interest" description="Disordered" evidence="1">
    <location>
        <begin position="31"/>
        <end position="72"/>
    </location>
</feature>
<dbReference type="EMBL" id="BAAAUW010000010">
    <property type="protein sequence ID" value="GAA3260002.1"/>
    <property type="molecule type" value="Genomic_DNA"/>
</dbReference>
<comment type="caution">
    <text evidence="2">The sequence shown here is derived from an EMBL/GenBank/DDBJ whole genome shotgun (WGS) entry which is preliminary data.</text>
</comment>
<organism evidence="2 3">
    <name type="scientific">Streptomyces labedae</name>
    <dbReference type="NCBI Taxonomy" id="285569"/>
    <lineage>
        <taxon>Bacteria</taxon>
        <taxon>Bacillati</taxon>
        <taxon>Actinomycetota</taxon>
        <taxon>Actinomycetes</taxon>
        <taxon>Kitasatosporales</taxon>
        <taxon>Streptomycetaceae</taxon>
        <taxon>Streptomyces</taxon>
    </lineage>
</organism>
<proteinExistence type="predicted"/>
<reference evidence="3" key="1">
    <citation type="journal article" date="2019" name="Int. J. Syst. Evol. Microbiol.">
        <title>The Global Catalogue of Microorganisms (GCM) 10K type strain sequencing project: providing services to taxonomists for standard genome sequencing and annotation.</title>
        <authorList>
            <consortium name="The Broad Institute Genomics Platform"/>
            <consortium name="The Broad Institute Genome Sequencing Center for Infectious Disease"/>
            <person name="Wu L."/>
            <person name="Ma J."/>
        </authorList>
    </citation>
    <scope>NUCLEOTIDE SEQUENCE [LARGE SCALE GENOMIC DNA]</scope>
    <source>
        <strain evidence="3">JCM 9381</strain>
    </source>
</reference>
<accession>A0ABP6QXQ8</accession>
<evidence type="ECO:0000313" key="3">
    <source>
        <dbReference type="Proteomes" id="UP001500728"/>
    </source>
</evidence>
<evidence type="ECO:0000313" key="2">
    <source>
        <dbReference type="EMBL" id="GAA3260002.1"/>
    </source>
</evidence>
<keyword evidence="3" id="KW-1185">Reference proteome</keyword>
<evidence type="ECO:0000256" key="1">
    <source>
        <dbReference type="SAM" id="MobiDB-lite"/>
    </source>
</evidence>